<reference evidence="2" key="2">
    <citation type="submission" date="2019-07" db="EMBL/GenBank/DDBJ databases">
        <authorList>
            <person name="Yang Y."/>
            <person name="Bocs S."/>
            <person name="Baudouin L."/>
        </authorList>
    </citation>
    <scope>NUCLEOTIDE SEQUENCE</scope>
    <source>
        <tissue evidence="2">Spear leaf of Hainan Tall coconut</tissue>
    </source>
</reference>
<evidence type="ECO:0000313" key="2">
    <source>
        <dbReference type="EMBL" id="KAG1347714.1"/>
    </source>
</evidence>
<dbReference type="AlphaFoldDB" id="A0A8K0ICH9"/>
<name>A0A8K0ICH9_COCNU</name>
<sequence length="263" mass="30518">MQNKDIPPGSQNQHGSFFKIITQVREAIVSLLPTGKVKEIRAMKTKNRDAYWIMQELVSGTKGWQFESDGEKPKETNFVSDVEKQSQEQRDTEGGRKPSSLPVKPVKVYQEIRGTRLLHTLQLQTPDCPRNLHQHSQEIDQGRSRVAYQHLTVVFCGRRPHRHGCLHLRHHRARRQQPEHGFPHVPEAACVPSFCHVISHRPMLVSDGSRLLPLHPHLAFPCVRLRDQTPNEADKRYHHPLLVDRRQPRLLLCWSFLHHPQRA</sequence>
<dbReference type="EMBL" id="CM017877">
    <property type="protein sequence ID" value="KAG1347714.1"/>
    <property type="molecule type" value="Genomic_DNA"/>
</dbReference>
<evidence type="ECO:0000256" key="1">
    <source>
        <dbReference type="SAM" id="MobiDB-lite"/>
    </source>
</evidence>
<comment type="caution">
    <text evidence="2">The sequence shown here is derived from an EMBL/GenBank/DDBJ whole genome shotgun (WGS) entry which is preliminary data.</text>
</comment>
<evidence type="ECO:0000313" key="3">
    <source>
        <dbReference type="Proteomes" id="UP000797356"/>
    </source>
</evidence>
<accession>A0A8K0ICH9</accession>
<dbReference type="Proteomes" id="UP000797356">
    <property type="component" value="Chromosome 6"/>
</dbReference>
<keyword evidence="3" id="KW-1185">Reference proteome</keyword>
<organism evidence="2 3">
    <name type="scientific">Cocos nucifera</name>
    <name type="common">Coconut palm</name>
    <dbReference type="NCBI Taxonomy" id="13894"/>
    <lineage>
        <taxon>Eukaryota</taxon>
        <taxon>Viridiplantae</taxon>
        <taxon>Streptophyta</taxon>
        <taxon>Embryophyta</taxon>
        <taxon>Tracheophyta</taxon>
        <taxon>Spermatophyta</taxon>
        <taxon>Magnoliopsida</taxon>
        <taxon>Liliopsida</taxon>
        <taxon>Arecaceae</taxon>
        <taxon>Arecoideae</taxon>
        <taxon>Cocoseae</taxon>
        <taxon>Attaleinae</taxon>
        <taxon>Cocos</taxon>
    </lineage>
</organism>
<protein>
    <submittedName>
        <fullName evidence="2">Uncharacterized protein</fullName>
    </submittedName>
</protein>
<gene>
    <name evidence="2" type="ORF">COCNU_06G015430</name>
</gene>
<proteinExistence type="predicted"/>
<feature type="compositionally biased region" description="Basic and acidic residues" evidence="1">
    <location>
        <begin position="69"/>
        <end position="96"/>
    </location>
</feature>
<reference evidence="2" key="1">
    <citation type="journal article" date="2017" name="Gigascience">
        <title>The genome draft of coconut (Cocos nucifera).</title>
        <authorList>
            <person name="Xiao Y."/>
            <person name="Xu P."/>
            <person name="Fan H."/>
            <person name="Baudouin L."/>
            <person name="Xia W."/>
            <person name="Bocs S."/>
            <person name="Xu J."/>
            <person name="Li Q."/>
            <person name="Guo A."/>
            <person name="Zhou L."/>
            <person name="Li J."/>
            <person name="Wu Y."/>
            <person name="Ma Z."/>
            <person name="Armero A."/>
            <person name="Issali A.E."/>
            <person name="Liu N."/>
            <person name="Peng M."/>
            <person name="Yang Y."/>
        </authorList>
    </citation>
    <scope>NUCLEOTIDE SEQUENCE</scope>
    <source>
        <tissue evidence="2">Spear leaf of Hainan Tall coconut</tissue>
    </source>
</reference>
<feature type="region of interest" description="Disordered" evidence="1">
    <location>
        <begin position="64"/>
        <end position="103"/>
    </location>
</feature>